<keyword evidence="3" id="KW-1185">Reference proteome</keyword>
<organism evidence="2 3">
    <name type="scientific">Brotonthovivens ammoniilytica</name>
    <dbReference type="NCBI Taxonomy" id="2981725"/>
    <lineage>
        <taxon>Bacteria</taxon>
        <taxon>Bacillati</taxon>
        <taxon>Bacillota</taxon>
        <taxon>Clostridia</taxon>
        <taxon>Lachnospirales</taxon>
        <taxon>Lachnospiraceae</taxon>
        <taxon>Brotonthovivens</taxon>
    </lineage>
</organism>
<evidence type="ECO:0000259" key="1">
    <source>
        <dbReference type="SMART" id="SM00857"/>
    </source>
</evidence>
<protein>
    <submittedName>
        <fullName evidence="2">Recombinase family protein</fullName>
    </submittedName>
</protein>
<dbReference type="Pfam" id="PF00239">
    <property type="entry name" value="Resolvase"/>
    <property type="match status" value="1"/>
</dbReference>
<feature type="domain" description="Resolvase/invertase-type recombinase catalytic" evidence="1">
    <location>
        <begin position="2"/>
        <end position="111"/>
    </location>
</feature>
<dbReference type="SMART" id="SM00857">
    <property type="entry name" value="Resolvase"/>
    <property type="match status" value="1"/>
</dbReference>
<dbReference type="Proteomes" id="UP001652442">
    <property type="component" value="Unassembled WGS sequence"/>
</dbReference>
<reference evidence="2 3" key="1">
    <citation type="journal article" date="2021" name="ISME Commun">
        <title>Automated analysis of genomic sequences facilitates high-throughput and comprehensive description of bacteria.</title>
        <authorList>
            <person name="Hitch T.C.A."/>
        </authorList>
    </citation>
    <scope>NUCLEOTIDE SEQUENCE [LARGE SCALE GENOMIC DNA]</scope>
    <source>
        <strain evidence="2 3">Sanger_109</strain>
    </source>
</reference>
<gene>
    <name evidence="2" type="ORF">OCV88_05365</name>
</gene>
<evidence type="ECO:0000313" key="3">
    <source>
        <dbReference type="Proteomes" id="UP001652442"/>
    </source>
</evidence>
<dbReference type="Gene3D" id="3.40.50.1390">
    <property type="entry name" value="Resolvase, N-terminal catalytic domain"/>
    <property type="match status" value="1"/>
</dbReference>
<sequence length="123" mass="13945">MKYGYFNAFITDIQESVPEKTDELKAFASEIIIDTMATRENLLALLEKLQPEDIIYVHNFTRFSSGLRDLVDLIHIIVNEKKAALISLHDDFDSSTPEGKSKIAAFETAVPLINTDPNYGFYK</sequence>
<evidence type="ECO:0000313" key="2">
    <source>
        <dbReference type="EMBL" id="MCU6761768.1"/>
    </source>
</evidence>
<proteinExistence type="predicted"/>
<name>A0ABT2THU0_9FIRM</name>
<dbReference type="SUPFAM" id="SSF53041">
    <property type="entry name" value="Resolvase-like"/>
    <property type="match status" value="1"/>
</dbReference>
<accession>A0ABT2THU0</accession>
<comment type="caution">
    <text evidence="2">The sequence shown here is derived from an EMBL/GenBank/DDBJ whole genome shotgun (WGS) entry which is preliminary data.</text>
</comment>
<dbReference type="EMBL" id="JAOQJQ010000002">
    <property type="protein sequence ID" value="MCU6761768.1"/>
    <property type="molecule type" value="Genomic_DNA"/>
</dbReference>
<dbReference type="InterPro" id="IPR006119">
    <property type="entry name" value="Resolv_N"/>
</dbReference>
<dbReference type="RefSeq" id="WP_158424550.1">
    <property type="nucleotide sequence ID" value="NZ_JAOQJQ010000002.1"/>
</dbReference>
<dbReference type="InterPro" id="IPR036162">
    <property type="entry name" value="Resolvase-like_N_sf"/>
</dbReference>